<dbReference type="InterPro" id="IPR051717">
    <property type="entry name" value="MFS_MFSD6"/>
</dbReference>
<comment type="similarity">
    <text evidence="2">Belongs to the major facilitator superfamily. MFSD6 family.</text>
</comment>
<evidence type="ECO:0000256" key="5">
    <source>
        <dbReference type="ARBA" id="ARBA00023136"/>
    </source>
</evidence>
<keyword evidence="3 7" id="KW-0812">Transmembrane</keyword>
<dbReference type="RefSeq" id="XP_034105777.1">
    <property type="nucleotide sequence ID" value="XM_034249886.2"/>
</dbReference>
<feature type="transmembrane region" description="Helical" evidence="7">
    <location>
        <begin position="488"/>
        <end position="511"/>
    </location>
</feature>
<evidence type="ECO:0000313" key="11">
    <source>
        <dbReference type="RefSeq" id="XP_034105777.1"/>
    </source>
</evidence>
<feature type="transmembrane region" description="Helical" evidence="7">
    <location>
        <begin position="16"/>
        <end position="35"/>
    </location>
</feature>
<dbReference type="Proteomes" id="UP000515160">
    <property type="component" value="Chromosome 3"/>
</dbReference>
<feature type="region of interest" description="Disordered" evidence="6">
    <location>
        <begin position="688"/>
        <end position="707"/>
    </location>
</feature>
<reference evidence="10 11" key="1">
    <citation type="submission" date="2025-04" db="UniProtKB">
        <authorList>
            <consortium name="RefSeq"/>
        </authorList>
    </citation>
    <scope>IDENTIFICATION</scope>
    <source>
        <strain evidence="10 11">15112-1751.03</strain>
        <tissue evidence="10 11">Whole Adult</tissue>
    </source>
</reference>
<dbReference type="AlphaFoldDB" id="A0A6P8X3I9"/>
<evidence type="ECO:0000313" key="10">
    <source>
        <dbReference type="RefSeq" id="XP_034105775.1"/>
    </source>
</evidence>
<sequence>MGFQGGHSPRINKTLISLKLVVFLVISGITALHIVNNVKPVLLSFNFREYRSITITSAILSVLGPLIVGPLADNIAAKNPNGFGRKLRFMTALLLVLSALCSVGLFPLSEVNREPAERPQVSFGCDGNGAYIFQKQCTNDTCRDYDELSGVVNLTRCTYSCLNPNFHENMYQFWLGELPTAAPSTEHSSEFDYEEEQTSATTERLQPRSHLDVVELRADSAGIELASTEEERTKRQAIKGSAKKVYVEPPHLCNVYRDEQGKELVRNCHVYTEDTASIVMNAIIGGSLNEPVTNETHGWCQYPVDGIKCNIPEQQVEYMKNLKKGSNCKPIIECLIVNPYNSEDSVLIEADCEHPVGIFGNKEVVYTILRILGDIFALAALTLLNTAIVIAVRETSEGRGEVCRQYVWGAIGYVILFSPFDLLFVQNDPNYHAADAALIIFIVCFVLAAVVLLFASQMPLSPPEWWWHTKTGMLVVPMSAIRRYSPEIVVLTAVAFLFGFLWSSIHSYLLWTFRDPYAVSYAGILLIAALFFNVDRFIEYCGHSNIFIAGFAVFVIRFTALSDPDCDWLTYIMEIIEPAVIGIIWITIILYMRHAMPRKLTATGQAIAVAAFFGIGKGFGAMVGLWRNEKYRQVYYWFHTYEYLAILALIIAFVYFILYNLLLAPRCTARAQHSEELISGSASQNFGHHGNGSNGTGTQGGPGASLNGNTNGSYSPLRVYHNERGKKGQFRY</sequence>
<dbReference type="SUPFAM" id="SSF103473">
    <property type="entry name" value="MFS general substrate transporter"/>
    <property type="match status" value="1"/>
</dbReference>
<evidence type="ECO:0000256" key="2">
    <source>
        <dbReference type="ARBA" id="ARBA00005241"/>
    </source>
</evidence>
<dbReference type="InterPro" id="IPR036259">
    <property type="entry name" value="MFS_trans_sf"/>
</dbReference>
<feature type="transmembrane region" description="Helical" evidence="7">
    <location>
        <begin position="517"/>
        <end position="534"/>
    </location>
</feature>
<feature type="compositionally biased region" description="Gly residues" evidence="6">
    <location>
        <begin position="689"/>
        <end position="703"/>
    </location>
</feature>
<dbReference type="Pfam" id="PF12832">
    <property type="entry name" value="MFS_1_like"/>
    <property type="match status" value="1"/>
</dbReference>
<comment type="subcellular location">
    <subcellularLocation>
        <location evidence="1">Membrane</location>
        <topology evidence="1">Multi-pass membrane protein</topology>
    </subcellularLocation>
</comment>
<feature type="transmembrane region" description="Helical" evidence="7">
    <location>
        <begin position="643"/>
        <end position="663"/>
    </location>
</feature>
<dbReference type="CTD" id="38744"/>
<organism evidence="9 10">
    <name type="scientific">Drosophila albomicans</name>
    <name type="common">Fruit fly</name>
    <dbReference type="NCBI Taxonomy" id="7291"/>
    <lineage>
        <taxon>Eukaryota</taxon>
        <taxon>Metazoa</taxon>
        <taxon>Ecdysozoa</taxon>
        <taxon>Arthropoda</taxon>
        <taxon>Hexapoda</taxon>
        <taxon>Insecta</taxon>
        <taxon>Pterygota</taxon>
        <taxon>Neoptera</taxon>
        <taxon>Endopterygota</taxon>
        <taxon>Diptera</taxon>
        <taxon>Brachycera</taxon>
        <taxon>Muscomorpha</taxon>
        <taxon>Ephydroidea</taxon>
        <taxon>Drosophilidae</taxon>
        <taxon>Drosophila</taxon>
    </lineage>
</organism>
<gene>
    <name evidence="10 11" type="primary">LOC117568946</name>
</gene>
<feature type="transmembrane region" description="Helical" evidence="7">
    <location>
        <begin position="604"/>
        <end position="623"/>
    </location>
</feature>
<dbReference type="PANTHER" id="PTHR16172">
    <property type="entry name" value="MAJOR FACILITATOR SUPERFAMILY DOMAIN-CONTAINING PROTEIN 6-LIKE"/>
    <property type="match status" value="1"/>
</dbReference>
<feature type="transmembrane region" description="Helical" evidence="7">
    <location>
        <begin position="371"/>
        <end position="393"/>
    </location>
</feature>
<proteinExistence type="inferred from homology"/>
<feature type="domain" description="Major facilitator superfamily associated" evidence="8">
    <location>
        <begin position="17"/>
        <end position="635"/>
    </location>
</feature>
<evidence type="ECO:0000256" key="3">
    <source>
        <dbReference type="ARBA" id="ARBA00022692"/>
    </source>
</evidence>
<protein>
    <submittedName>
        <fullName evidence="10 11">Uncharacterized protein LOC117568946</fullName>
    </submittedName>
</protein>
<dbReference type="OrthoDB" id="6414167at2759"/>
<feature type="transmembrane region" description="Helical" evidence="7">
    <location>
        <begin position="568"/>
        <end position="592"/>
    </location>
</feature>
<dbReference type="Gene3D" id="1.20.1250.20">
    <property type="entry name" value="MFS general substrate transporter like domains"/>
    <property type="match status" value="1"/>
</dbReference>
<dbReference type="GO" id="GO:0016020">
    <property type="term" value="C:membrane"/>
    <property type="evidence" value="ECO:0007669"/>
    <property type="project" value="UniProtKB-SubCell"/>
</dbReference>
<feature type="transmembrane region" description="Helical" evidence="7">
    <location>
        <begin position="55"/>
        <end position="77"/>
    </location>
</feature>
<keyword evidence="5 7" id="KW-0472">Membrane</keyword>
<evidence type="ECO:0000313" key="9">
    <source>
        <dbReference type="Proteomes" id="UP000515160"/>
    </source>
</evidence>
<feature type="region of interest" description="Disordered" evidence="6">
    <location>
        <begin position="185"/>
        <end position="206"/>
    </location>
</feature>
<evidence type="ECO:0000256" key="7">
    <source>
        <dbReference type="SAM" id="Phobius"/>
    </source>
</evidence>
<dbReference type="InterPro" id="IPR024989">
    <property type="entry name" value="MFS_assoc_dom"/>
</dbReference>
<feature type="transmembrane region" description="Helical" evidence="7">
    <location>
        <begin position="405"/>
        <end position="424"/>
    </location>
</feature>
<name>A0A6P8X3I9_DROAB</name>
<feature type="transmembrane region" description="Helical" evidence="7">
    <location>
        <begin position="89"/>
        <end position="108"/>
    </location>
</feature>
<keyword evidence="4 7" id="KW-1133">Transmembrane helix</keyword>
<evidence type="ECO:0000256" key="1">
    <source>
        <dbReference type="ARBA" id="ARBA00004141"/>
    </source>
</evidence>
<dbReference type="PANTHER" id="PTHR16172:SF27">
    <property type="entry name" value="FI19426P1"/>
    <property type="match status" value="1"/>
</dbReference>
<accession>A0A6P8X3I9</accession>
<evidence type="ECO:0000259" key="8">
    <source>
        <dbReference type="Pfam" id="PF12832"/>
    </source>
</evidence>
<evidence type="ECO:0000256" key="4">
    <source>
        <dbReference type="ARBA" id="ARBA00022989"/>
    </source>
</evidence>
<dbReference type="GeneID" id="117568946"/>
<dbReference type="RefSeq" id="XP_034105775.1">
    <property type="nucleotide sequence ID" value="XM_034249884.2"/>
</dbReference>
<keyword evidence="9" id="KW-1185">Reference proteome</keyword>
<evidence type="ECO:0000256" key="6">
    <source>
        <dbReference type="SAM" id="MobiDB-lite"/>
    </source>
</evidence>
<feature type="transmembrane region" description="Helical" evidence="7">
    <location>
        <begin position="436"/>
        <end position="455"/>
    </location>
</feature>